<dbReference type="Proteomes" id="UP000011632">
    <property type="component" value="Unassembled WGS sequence"/>
</dbReference>
<feature type="region of interest" description="Disordered" evidence="1">
    <location>
        <begin position="1"/>
        <end position="87"/>
    </location>
</feature>
<dbReference type="PATRIC" id="fig|1227496.3.peg.395"/>
<sequence length="213" mass="21782">MSDRSDEVTERRDRDPPATDDLLEETDRLLSGSSGGTGDATPESADPSDASGSDPLQDLSTGINRGPEPESEPAGEAAGESDSGSSRSWLAPLTSRLSLGRYFSPKEFLALVLVLSAGLLAGTTVLPIAGRVIGMFGVAFTVGLLASKRRYLELSVAGVSVGGVAAILNNAVLAAVGSGQTLVAVGATVGLLASVVGYYFGRDLRDGLARDID</sequence>
<evidence type="ECO:0008006" key="5">
    <source>
        <dbReference type="Google" id="ProtNLM"/>
    </source>
</evidence>
<proteinExistence type="predicted"/>
<keyword evidence="4" id="KW-1185">Reference proteome</keyword>
<feature type="transmembrane region" description="Helical" evidence="2">
    <location>
        <begin position="154"/>
        <end position="176"/>
    </location>
</feature>
<comment type="caution">
    <text evidence="3">The sequence shown here is derived from an EMBL/GenBank/DDBJ whole genome shotgun (WGS) entry which is preliminary data.</text>
</comment>
<gene>
    <name evidence="3" type="ORF">C489_01906</name>
</gene>
<dbReference type="EMBL" id="AOID01000005">
    <property type="protein sequence ID" value="ELY71071.1"/>
    <property type="molecule type" value="Genomic_DNA"/>
</dbReference>
<dbReference type="OrthoDB" id="242095at2157"/>
<evidence type="ECO:0000256" key="2">
    <source>
        <dbReference type="SAM" id="Phobius"/>
    </source>
</evidence>
<evidence type="ECO:0000313" key="4">
    <source>
        <dbReference type="Proteomes" id="UP000011632"/>
    </source>
</evidence>
<feature type="compositionally biased region" description="Low complexity" evidence="1">
    <location>
        <begin position="72"/>
        <end position="86"/>
    </location>
</feature>
<keyword evidence="2" id="KW-0472">Membrane</keyword>
<feature type="compositionally biased region" description="Basic and acidic residues" evidence="1">
    <location>
        <begin position="1"/>
        <end position="17"/>
    </location>
</feature>
<feature type="transmembrane region" description="Helical" evidence="2">
    <location>
        <begin position="182"/>
        <end position="200"/>
    </location>
</feature>
<name>L9YBS1_9EURY</name>
<evidence type="ECO:0000313" key="3">
    <source>
        <dbReference type="EMBL" id="ELY71071.1"/>
    </source>
</evidence>
<organism evidence="3 4">
    <name type="scientific">Natrinema versiforme JCM 10478</name>
    <dbReference type="NCBI Taxonomy" id="1227496"/>
    <lineage>
        <taxon>Archaea</taxon>
        <taxon>Methanobacteriati</taxon>
        <taxon>Methanobacteriota</taxon>
        <taxon>Stenosarchaea group</taxon>
        <taxon>Halobacteria</taxon>
        <taxon>Halobacteriales</taxon>
        <taxon>Natrialbaceae</taxon>
        <taxon>Natrinema</taxon>
    </lineage>
</organism>
<protein>
    <recommendedName>
        <fullName evidence="5">DUF456 domain-containing protein</fullName>
    </recommendedName>
</protein>
<feature type="transmembrane region" description="Helical" evidence="2">
    <location>
        <begin position="108"/>
        <end position="126"/>
    </location>
</feature>
<dbReference type="RefSeq" id="WP_006429418.1">
    <property type="nucleotide sequence ID" value="NZ_AOID01000005.1"/>
</dbReference>
<dbReference type="AlphaFoldDB" id="L9YBS1"/>
<accession>L9YBS1</accession>
<evidence type="ECO:0000256" key="1">
    <source>
        <dbReference type="SAM" id="MobiDB-lite"/>
    </source>
</evidence>
<feature type="compositionally biased region" description="Low complexity" evidence="1">
    <location>
        <begin position="44"/>
        <end position="55"/>
    </location>
</feature>
<keyword evidence="2" id="KW-0812">Transmembrane</keyword>
<keyword evidence="2" id="KW-1133">Transmembrane helix</keyword>
<reference evidence="3 4" key="1">
    <citation type="journal article" date="2014" name="PLoS Genet.">
        <title>Phylogenetically driven sequencing of extremely halophilic archaea reveals strategies for static and dynamic osmo-response.</title>
        <authorList>
            <person name="Becker E.A."/>
            <person name="Seitzer P.M."/>
            <person name="Tritt A."/>
            <person name="Larsen D."/>
            <person name="Krusor M."/>
            <person name="Yao A.I."/>
            <person name="Wu D."/>
            <person name="Madern D."/>
            <person name="Eisen J.A."/>
            <person name="Darling A.E."/>
            <person name="Facciotti M.T."/>
        </authorList>
    </citation>
    <scope>NUCLEOTIDE SEQUENCE [LARGE SCALE GENOMIC DNA]</scope>
    <source>
        <strain evidence="3 4">JCM 10478</strain>
    </source>
</reference>